<sequence length="87" mass="9274">MACDEQQGGSCGPVTGPVSPAEPLASQWTDGLSIQSDLRLELKQLPSGHLEQLALAAAKIRLFRAVMLNCLQHILQVLLAPGCCHKV</sequence>
<dbReference type="EMBL" id="JAINUF010000018">
    <property type="protein sequence ID" value="KAJ8338577.1"/>
    <property type="molecule type" value="Genomic_DNA"/>
</dbReference>
<gene>
    <name evidence="2" type="ORF">SKAU_G00375430</name>
</gene>
<evidence type="ECO:0000313" key="2">
    <source>
        <dbReference type="EMBL" id="KAJ8338577.1"/>
    </source>
</evidence>
<name>A0A9Q1EGW6_SYNKA</name>
<evidence type="ECO:0000256" key="1">
    <source>
        <dbReference type="SAM" id="MobiDB-lite"/>
    </source>
</evidence>
<keyword evidence="3" id="KW-1185">Reference proteome</keyword>
<dbReference type="Proteomes" id="UP001152622">
    <property type="component" value="Chromosome 18"/>
</dbReference>
<proteinExistence type="predicted"/>
<organism evidence="2 3">
    <name type="scientific">Synaphobranchus kaupii</name>
    <name type="common">Kaup's arrowtooth eel</name>
    <dbReference type="NCBI Taxonomy" id="118154"/>
    <lineage>
        <taxon>Eukaryota</taxon>
        <taxon>Metazoa</taxon>
        <taxon>Chordata</taxon>
        <taxon>Craniata</taxon>
        <taxon>Vertebrata</taxon>
        <taxon>Euteleostomi</taxon>
        <taxon>Actinopterygii</taxon>
        <taxon>Neopterygii</taxon>
        <taxon>Teleostei</taxon>
        <taxon>Anguilliformes</taxon>
        <taxon>Synaphobranchidae</taxon>
        <taxon>Synaphobranchus</taxon>
    </lineage>
</organism>
<dbReference type="AlphaFoldDB" id="A0A9Q1EGW6"/>
<feature type="region of interest" description="Disordered" evidence="1">
    <location>
        <begin position="1"/>
        <end position="24"/>
    </location>
</feature>
<protein>
    <submittedName>
        <fullName evidence="2">Uncharacterized protein</fullName>
    </submittedName>
</protein>
<accession>A0A9Q1EGW6</accession>
<evidence type="ECO:0000313" key="3">
    <source>
        <dbReference type="Proteomes" id="UP001152622"/>
    </source>
</evidence>
<comment type="caution">
    <text evidence="2">The sequence shown here is derived from an EMBL/GenBank/DDBJ whole genome shotgun (WGS) entry which is preliminary data.</text>
</comment>
<reference evidence="2" key="1">
    <citation type="journal article" date="2023" name="Science">
        <title>Genome structures resolve the early diversification of teleost fishes.</title>
        <authorList>
            <person name="Parey E."/>
            <person name="Louis A."/>
            <person name="Montfort J."/>
            <person name="Bouchez O."/>
            <person name="Roques C."/>
            <person name="Iampietro C."/>
            <person name="Lluch J."/>
            <person name="Castinel A."/>
            <person name="Donnadieu C."/>
            <person name="Desvignes T."/>
            <person name="Floi Bucao C."/>
            <person name="Jouanno E."/>
            <person name="Wen M."/>
            <person name="Mejri S."/>
            <person name="Dirks R."/>
            <person name="Jansen H."/>
            <person name="Henkel C."/>
            <person name="Chen W.J."/>
            <person name="Zahm M."/>
            <person name="Cabau C."/>
            <person name="Klopp C."/>
            <person name="Thompson A.W."/>
            <person name="Robinson-Rechavi M."/>
            <person name="Braasch I."/>
            <person name="Lecointre G."/>
            <person name="Bobe J."/>
            <person name="Postlethwait J.H."/>
            <person name="Berthelot C."/>
            <person name="Roest Crollius H."/>
            <person name="Guiguen Y."/>
        </authorList>
    </citation>
    <scope>NUCLEOTIDE SEQUENCE</scope>
    <source>
        <strain evidence="2">WJC10195</strain>
    </source>
</reference>